<name>A0AAW5BRP5_9FIRM</name>
<comment type="caution">
    <text evidence="2">The sequence shown here is derived from an EMBL/GenBank/DDBJ whole genome shotgun (WGS) entry which is preliminary data.</text>
</comment>
<sequence>MGFNENLRLLLIQKEMKQADLCRMTGIQTSLMSEYISGKKSPTIRNAILIADAFDISLDTLVGREERVRYSRRADHAYGIQLNESMDGLSEKEYTFVLDVIKAMRQHLK</sequence>
<dbReference type="InterPro" id="IPR010982">
    <property type="entry name" value="Lambda_DNA-bd_dom_sf"/>
</dbReference>
<reference evidence="2" key="3">
    <citation type="submission" date="2022-01" db="EMBL/GenBank/DDBJ databases">
        <title>Collection of gut derived symbiotic bacterial strains cultured from healthy donors.</title>
        <authorList>
            <person name="Lin H."/>
            <person name="Kohout C."/>
            <person name="Waligurski E."/>
            <person name="Pamer E.G."/>
        </authorList>
    </citation>
    <scope>NUCLEOTIDE SEQUENCE</scope>
    <source>
        <strain evidence="2">DFI.6.55</strain>
    </source>
</reference>
<evidence type="ECO:0000313" key="2">
    <source>
        <dbReference type="EMBL" id="MCG4745489.1"/>
    </source>
</evidence>
<proteinExistence type="predicted"/>
<dbReference type="Gene3D" id="1.10.260.40">
    <property type="entry name" value="lambda repressor-like DNA-binding domains"/>
    <property type="match status" value="1"/>
</dbReference>
<dbReference type="AlphaFoldDB" id="A0AAW5BRP5"/>
<feature type="domain" description="HTH cro/C1-type" evidence="1">
    <location>
        <begin position="7"/>
        <end position="61"/>
    </location>
</feature>
<dbReference type="RefSeq" id="WP_117556572.1">
    <property type="nucleotide sequence ID" value="NZ_BAABZL010000001.1"/>
</dbReference>
<dbReference type="Proteomes" id="UP000669239">
    <property type="component" value="Unassembled WGS sequence"/>
</dbReference>
<reference evidence="3" key="2">
    <citation type="submission" date="2020-02" db="EMBL/GenBank/DDBJ databases">
        <authorList>
            <person name="Littmann E."/>
            <person name="Sorbara M."/>
        </authorList>
    </citation>
    <scope>NUCLEOTIDE SEQUENCE</scope>
    <source>
        <strain evidence="3">MSK.1.17</strain>
    </source>
</reference>
<evidence type="ECO:0000313" key="3">
    <source>
        <dbReference type="EMBL" id="NSJ47619.1"/>
    </source>
</evidence>
<accession>A0AAW5BRP5</accession>
<reference evidence="3 4" key="1">
    <citation type="journal article" date="2020" name="Cell Host Microbe">
        <title>Functional and Genomic Variation between Human-Derived Isolates of Lachnospiraceae Reveals Inter- and Intra-Species Diversity.</title>
        <authorList>
            <person name="Sorbara M.T."/>
            <person name="Littmann E.R."/>
            <person name="Fontana E."/>
            <person name="Moody T.U."/>
            <person name="Kohout C.E."/>
            <person name="Gjonbalaj M."/>
            <person name="Eaton V."/>
            <person name="Seok R."/>
            <person name="Leiner I.M."/>
            <person name="Pamer E.G."/>
        </authorList>
    </citation>
    <scope>NUCLEOTIDE SEQUENCE [LARGE SCALE GENOMIC DNA]</scope>
    <source>
        <strain evidence="3 4">MSK.1.17</strain>
    </source>
</reference>
<dbReference type="Pfam" id="PF01381">
    <property type="entry name" value="HTH_3"/>
    <property type="match status" value="1"/>
</dbReference>
<dbReference type="Proteomes" id="UP001299608">
    <property type="component" value="Unassembled WGS sequence"/>
</dbReference>
<dbReference type="SUPFAM" id="SSF47413">
    <property type="entry name" value="lambda repressor-like DNA-binding domains"/>
    <property type="match status" value="1"/>
</dbReference>
<evidence type="ECO:0000259" key="1">
    <source>
        <dbReference type="PROSITE" id="PS50943"/>
    </source>
</evidence>
<dbReference type="EMBL" id="JAKNGE010000009">
    <property type="protein sequence ID" value="MCG4745489.1"/>
    <property type="molecule type" value="Genomic_DNA"/>
</dbReference>
<dbReference type="CDD" id="cd00093">
    <property type="entry name" value="HTH_XRE"/>
    <property type="match status" value="1"/>
</dbReference>
<dbReference type="PROSITE" id="PS50943">
    <property type="entry name" value="HTH_CROC1"/>
    <property type="match status" value="1"/>
</dbReference>
<dbReference type="GeneID" id="97204355"/>
<evidence type="ECO:0000313" key="4">
    <source>
        <dbReference type="Proteomes" id="UP000669239"/>
    </source>
</evidence>
<dbReference type="EMBL" id="JAAITT010000003">
    <property type="protein sequence ID" value="NSJ47619.1"/>
    <property type="molecule type" value="Genomic_DNA"/>
</dbReference>
<dbReference type="SMART" id="SM00530">
    <property type="entry name" value="HTH_XRE"/>
    <property type="match status" value="1"/>
</dbReference>
<protein>
    <submittedName>
        <fullName evidence="2">Helix-turn-helix domain-containing protein</fullName>
    </submittedName>
    <submittedName>
        <fullName evidence="3">Helix-turn-helix transcriptional regulator</fullName>
    </submittedName>
</protein>
<dbReference type="GO" id="GO:0003677">
    <property type="term" value="F:DNA binding"/>
    <property type="evidence" value="ECO:0007669"/>
    <property type="project" value="InterPro"/>
</dbReference>
<evidence type="ECO:0000313" key="5">
    <source>
        <dbReference type="Proteomes" id="UP001299608"/>
    </source>
</evidence>
<keyword evidence="4" id="KW-1185">Reference proteome</keyword>
<dbReference type="InterPro" id="IPR001387">
    <property type="entry name" value="Cro/C1-type_HTH"/>
</dbReference>
<gene>
    <name evidence="3" type="ORF">G5B36_02755</name>
    <name evidence="2" type="ORF">L0N08_08730</name>
</gene>
<organism evidence="2 5">
    <name type="scientific">Enterocloster aldenensis</name>
    <dbReference type="NCBI Taxonomy" id="358742"/>
    <lineage>
        <taxon>Bacteria</taxon>
        <taxon>Bacillati</taxon>
        <taxon>Bacillota</taxon>
        <taxon>Clostridia</taxon>
        <taxon>Lachnospirales</taxon>
        <taxon>Lachnospiraceae</taxon>
        <taxon>Enterocloster</taxon>
    </lineage>
</organism>